<comment type="caution">
    <text evidence="2">The sequence shown here is derived from an EMBL/GenBank/DDBJ whole genome shotgun (WGS) entry which is preliminary data.</text>
</comment>
<keyword evidence="3" id="KW-1185">Reference proteome</keyword>
<dbReference type="AlphaFoldDB" id="A0A4Y2MFI6"/>
<evidence type="ECO:0000313" key="2">
    <source>
        <dbReference type="EMBL" id="GBN25905.1"/>
    </source>
</evidence>
<protein>
    <submittedName>
        <fullName evidence="2">Uncharacterized protein</fullName>
    </submittedName>
</protein>
<proteinExistence type="predicted"/>
<sequence>CITPQSNFEESCLRPATAFGVSRRTIAATPRKVRSEFHRHHLTRPDPSRRKYVSSSGGLKREDSSHLKVEFLTIAILSLFFVEKVKIDTLQFMGHCVFLQSSVFTFAFATFCFHFRLEITETEADIPATPSWEKFASAGDIPAEARAEAKRITMTGQEKSLVRLNASRSPTLSCAAGSFYGAL</sequence>
<feature type="region of interest" description="Disordered" evidence="1">
    <location>
        <begin position="35"/>
        <end position="60"/>
    </location>
</feature>
<dbReference type="Proteomes" id="UP000499080">
    <property type="component" value="Unassembled WGS sequence"/>
</dbReference>
<feature type="non-terminal residue" evidence="2">
    <location>
        <position position="1"/>
    </location>
</feature>
<accession>A0A4Y2MFI6</accession>
<dbReference type="EMBL" id="BGPR01007308">
    <property type="protein sequence ID" value="GBN25905.1"/>
    <property type="molecule type" value="Genomic_DNA"/>
</dbReference>
<organism evidence="2 3">
    <name type="scientific">Araneus ventricosus</name>
    <name type="common">Orbweaver spider</name>
    <name type="synonym">Epeira ventricosa</name>
    <dbReference type="NCBI Taxonomy" id="182803"/>
    <lineage>
        <taxon>Eukaryota</taxon>
        <taxon>Metazoa</taxon>
        <taxon>Ecdysozoa</taxon>
        <taxon>Arthropoda</taxon>
        <taxon>Chelicerata</taxon>
        <taxon>Arachnida</taxon>
        <taxon>Araneae</taxon>
        <taxon>Araneomorphae</taxon>
        <taxon>Entelegynae</taxon>
        <taxon>Araneoidea</taxon>
        <taxon>Araneidae</taxon>
        <taxon>Araneus</taxon>
    </lineage>
</organism>
<reference evidence="2 3" key="1">
    <citation type="journal article" date="2019" name="Sci. Rep.">
        <title>Orb-weaving spider Araneus ventricosus genome elucidates the spidroin gene catalogue.</title>
        <authorList>
            <person name="Kono N."/>
            <person name="Nakamura H."/>
            <person name="Ohtoshi R."/>
            <person name="Moran D.A.P."/>
            <person name="Shinohara A."/>
            <person name="Yoshida Y."/>
            <person name="Fujiwara M."/>
            <person name="Mori M."/>
            <person name="Tomita M."/>
            <person name="Arakawa K."/>
        </authorList>
    </citation>
    <scope>NUCLEOTIDE SEQUENCE [LARGE SCALE GENOMIC DNA]</scope>
</reference>
<gene>
    <name evidence="2" type="ORF">AVEN_220449_1</name>
</gene>
<evidence type="ECO:0000313" key="3">
    <source>
        <dbReference type="Proteomes" id="UP000499080"/>
    </source>
</evidence>
<evidence type="ECO:0000256" key="1">
    <source>
        <dbReference type="SAM" id="MobiDB-lite"/>
    </source>
</evidence>
<name>A0A4Y2MFI6_ARAVE</name>